<name>A0ACC0BTI3_CATRO</name>
<evidence type="ECO:0000313" key="1">
    <source>
        <dbReference type="EMBL" id="KAI5675951.1"/>
    </source>
</evidence>
<accession>A0ACC0BTI3</accession>
<comment type="caution">
    <text evidence="1">The sequence shown here is derived from an EMBL/GenBank/DDBJ whole genome shotgun (WGS) entry which is preliminary data.</text>
</comment>
<keyword evidence="2" id="KW-1185">Reference proteome</keyword>
<dbReference type="Proteomes" id="UP001060085">
    <property type="component" value="Linkage Group LG02"/>
</dbReference>
<evidence type="ECO:0000313" key="2">
    <source>
        <dbReference type="Proteomes" id="UP001060085"/>
    </source>
</evidence>
<reference evidence="2" key="1">
    <citation type="journal article" date="2023" name="Nat. Plants">
        <title>Single-cell RNA sequencing provides a high-resolution roadmap for understanding the multicellular compartmentation of specialized metabolism.</title>
        <authorList>
            <person name="Sun S."/>
            <person name="Shen X."/>
            <person name="Li Y."/>
            <person name="Li Y."/>
            <person name="Wang S."/>
            <person name="Li R."/>
            <person name="Zhang H."/>
            <person name="Shen G."/>
            <person name="Guo B."/>
            <person name="Wei J."/>
            <person name="Xu J."/>
            <person name="St-Pierre B."/>
            <person name="Chen S."/>
            <person name="Sun C."/>
        </authorList>
    </citation>
    <scope>NUCLEOTIDE SEQUENCE [LARGE SCALE GENOMIC DNA]</scope>
</reference>
<organism evidence="1 2">
    <name type="scientific">Catharanthus roseus</name>
    <name type="common">Madagascar periwinkle</name>
    <name type="synonym">Vinca rosea</name>
    <dbReference type="NCBI Taxonomy" id="4058"/>
    <lineage>
        <taxon>Eukaryota</taxon>
        <taxon>Viridiplantae</taxon>
        <taxon>Streptophyta</taxon>
        <taxon>Embryophyta</taxon>
        <taxon>Tracheophyta</taxon>
        <taxon>Spermatophyta</taxon>
        <taxon>Magnoliopsida</taxon>
        <taxon>eudicotyledons</taxon>
        <taxon>Gunneridae</taxon>
        <taxon>Pentapetalae</taxon>
        <taxon>asterids</taxon>
        <taxon>lamiids</taxon>
        <taxon>Gentianales</taxon>
        <taxon>Apocynaceae</taxon>
        <taxon>Rauvolfioideae</taxon>
        <taxon>Vinceae</taxon>
        <taxon>Catharanthinae</taxon>
        <taxon>Catharanthus</taxon>
    </lineage>
</organism>
<proteinExistence type="predicted"/>
<sequence length="141" mass="16482">MKLTYKILDKITTIKNPKGHQYAYAIKFLFPVSNKEAEYEALLVALWMAKSLKLTHILVRSDSQVVIGHMTGVFEVKEDNMQKYLLCVKHTCFYFSNVQFEKVPSEQDIKQICYPRSMQVTTLKEHGLNLYPEKVLTRMFV</sequence>
<dbReference type="EMBL" id="CM044702">
    <property type="protein sequence ID" value="KAI5675951.1"/>
    <property type="molecule type" value="Genomic_DNA"/>
</dbReference>
<gene>
    <name evidence="1" type="ORF">M9H77_06901</name>
</gene>
<protein>
    <submittedName>
        <fullName evidence="1">Uncharacterized protein</fullName>
    </submittedName>
</protein>